<organism evidence="1 2">
    <name type="scientific">Acyrthosiphon pisum</name>
    <name type="common">Pea aphid</name>
    <dbReference type="NCBI Taxonomy" id="7029"/>
    <lineage>
        <taxon>Eukaryota</taxon>
        <taxon>Metazoa</taxon>
        <taxon>Ecdysozoa</taxon>
        <taxon>Arthropoda</taxon>
        <taxon>Hexapoda</taxon>
        <taxon>Insecta</taxon>
        <taxon>Pterygota</taxon>
        <taxon>Neoptera</taxon>
        <taxon>Paraneoptera</taxon>
        <taxon>Hemiptera</taxon>
        <taxon>Sternorrhyncha</taxon>
        <taxon>Aphidomorpha</taxon>
        <taxon>Aphidoidea</taxon>
        <taxon>Aphididae</taxon>
        <taxon>Macrosiphini</taxon>
        <taxon>Acyrthosiphon</taxon>
    </lineage>
</organism>
<sequence>MSYLNGFKFKLFEHFIMHGRYKPVVRLDLAVGCVPMRLFPINLSFLEVGSRPEYLPNVIIAERRLACVFTFLLNELSNCFNSRCKYLLIWIGVALELNHTTHFQFLSFQWQLCVMFFWFLH</sequence>
<dbReference type="Proteomes" id="UP000007819">
    <property type="component" value="Unassembled WGS sequence"/>
</dbReference>
<dbReference type="KEGG" id="api:100573095"/>
<protein>
    <submittedName>
        <fullName evidence="1">Uncharacterized protein</fullName>
    </submittedName>
</protein>
<reference evidence="2" key="1">
    <citation type="submission" date="2010-06" db="EMBL/GenBank/DDBJ databases">
        <authorList>
            <person name="Jiang H."/>
            <person name="Abraham K."/>
            <person name="Ali S."/>
            <person name="Alsbrooks S.L."/>
            <person name="Anim B.N."/>
            <person name="Anosike U.S."/>
            <person name="Attaway T."/>
            <person name="Bandaranaike D.P."/>
            <person name="Battles P.K."/>
            <person name="Bell S.N."/>
            <person name="Bell A.V."/>
            <person name="Beltran B."/>
            <person name="Bickham C."/>
            <person name="Bustamante Y."/>
            <person name="Caleb T."/>
            <person name="Canada A."/>
            <person name="Cardenas V."/>
            <person name="Carter K."/>
            <person name="Chacko J."/>
            <person name="Chandrabose M.N."/>
            <person name="Chavez D."/>
            <person name="Chavez A."/>
            <person name="Chen L."/>
            <person name="Chu H.-S."/>
            <person name="Claassen K.J."/>
            <person name="Cockrell R."/>
            <person name="Collins M."/>
            <person name="Cooper J.A."/>
            <person name="Cree A."/>
            <person name="Curry S.M."/>
            <person name="Da Y."/>
            <person name="Dao M.D."/>
            <person name="Das B."/>
            <person name="Davila M.-L."/>
            <person name="Davy-Carroll L."/>
            <person name="Denson S."/>
            <person name="Dinh H."/>
            <person name="Ebong V.E."/>
            <person name="Edwards J.R."/>
            <person name="Egan A."/>
            <person name="El-Daye J."/>
            <person name="Escobedo L."/>
            <person name="Fernandez S."/>
            <person name="Fernando P.R."/>
            <person name="Flagg N."/>
            <person name="Forbes L.D."/>
            <person name="Fowler R.G."/>
            <person name="Fu Q."/>
            <person name="Gabisi R.A."/>
            <person name="Ganer J."/>
            <person name="Garbino Pronczuk A."/>
            <person name="Garcia R.M."/>
            <person name="Garner T."/>
            <person name="Garrett T.E."/>
            <person name="Gonzalez D.A."/>
            <person name="Hamid H."/>
            <person name="Hawkins E.S."/>
            <person name="Hirani K."/>
            <person name="Hogues M.E."/>
            <person name="Hollins B."/>
            <person name="Hsiao C.-H."/>
            <person name="Jabil R."/>
            <person name="James M.L."/>
            <person name="Jhangiani S.N."/>
            <person name="Johnson B."/>
            <person name="Johnson Q."/>
            <person name="Joshi V."/>
            <person name="Kalu J.B."/>
            <person name="Kam C."/>
            <person name="Kashfia A."/>
            <person name="Keebler J."/>
            <person name="Kisamo H."/>
            <person name="Kovar C.L."/>
            <person name="Lago L.A."/>
            <person name="Lai C.-Y."/>
            <person name="Laidlaw J."/>
            <person name="Lara F."/>
            <person name="Le T.-K."/>
            <person name="Lee S.L."/>
            <person name="Legall F.H."/>
            <person name="Lemon S.J."/>
            <person name="Lewis L.R."/>
            <person name="Li B."/>
            <person name="Liu Y."/>
            <person name="Liu Y.-S."/>
            <person name="Lopez J."/>
            <person name="Lozado R.J."/>
            <person name="Lu J."/>
            <person name="Madu R.C."/>
            <person name="Maheshwari M."/>
            <person name="Maheshwari R."/>
            <person name="Malloy K."/>
            <person name="Martinez E."/>
            <person name="Mathew T."/>
            <person name="Mercado I.C."/>
            <person name="Mercado C."/>
            <person name="Meyer B."/>
            <person name="Montgomery K."/>
            <person name="Morgan M.B."/>
            <person name="Munidasa M."/>
            <person name="Nazareth L.V."/>
            <person name="Nelson J."/>
            <person name="Ng B.M."/>
            <person name="Nguyen N.B."/>
            <person name="Nguyen P.Q."/>
            <person name="Nguyen T."/>
            <person name="Obregon M."/>
            <person name="Okwuonu G.O."/>
            <person name="Onwere C.G."/>
            <person name="Orozco G."/>
            <person name="Parra A."/>
            <person name="Patel S."/>
            <person name="Patil S."/>
            <person name="Perez A."/>
            <person name="Perez Y."/>
            <person name="Pham C."/>
            <person name="Primus E.L."/>
            <person name="Pu L.-L."/>
            <person name="Puazo M."/>
            <person name="Qin X."/>
            <person name="Quiroz J.B."/>
            <person name="Reese J."/>
            <person name="Richards S."/>
            <person name="Rives C.M."/>
            <person name="Robberts R."/>
            <person name="Ruiz S.J."/>
            <person name="Ruiz M.J."/>
            <person name="Santibanez J."/>
            <person name="Schneider B.W."/>
            <person name="Sisson I."/>
            <person name="Smith M."/>
            <person name="Sodergren E."/>
            <person name="Song X.-Z."/>
            <person name="Song B.B."/>
            <person name="Summersgill H."/>
            <person name="Thelus R."/>
            <person name="Thornton R.D."/>
            <person name="Trejos Z.Y."/>
            <person name="Usmani K."/>
            <person name="Vattathil S."/>
            <person name="Villasana D."/>
            <person name="Walker D.L."/>
            <person name="Wang S."/>
            <person name="Wang K."/>
            <person name="White C.S."/>
            <person name="Williams A.C."/>
            <person name="Williamson J."/>
            <person name="Wilson K."/>
            <person name="Woghiren I.O."/>
            <person name="Woodworth J.R."/>
            <person name="Worley K.C."/>
            <person name="Wright R.A."/>
            <person name="Wu W."/>
            <person name="Young L."/>
            <person name="Zhang L."/>
            <person name="Zhang J."/>
            <person name="Zhu Y."/>
            <person name="Muzny D.M."/>
            <person name="Weinstock G."/>
            <person name="Gibbs R.A."/>
        </authorList>
    </citation>
    <scope>NUCLEOTIDE SEQUENCE [LARGE SCALE GENOMIC DNA]</scope>
    <source>
        <strain evidence="2">LSR1</strain>
    </source>
</reference>
<evidence type="ECO:0000313" key="1">
    <source>
        <dbReference type="EnsemblMetazoa" id="XP_016657327.1"/>
    </source>
</evidence>
<accession>A0A8R2H648</accession>
<dbReference type="RefSeq" id="XP_016657327.1">
    <property type="nucleotide sequence ID" value="XM_016801838.1"/>
</dbReference>
<dbReference type="AlphaFoldDB" id="A0A8R2H648"/>
<proteinExistence type="predicted"/>
<name>A0A8R2H648_ACYPI</name>
<reference evidence="1" key="2">
    <citation type="submission" date="2022-06" db="UniProtKB">
        <authorList>
            <consortium name="EnsemblMetazoa"/>
        </authorList>
    </citation>
    <scope>IDENTIFICATION</scope>
</reference>
<keyword evidence="2" id="KW-1185">Reference proteome</keyword>
<evidence type="ECO:0000313" key="2">
    <source>
        <dbReference type="Proteomes" id="UP000007819"/>
    </source>
</evidence>
<dbReference type="OrthoDB" id="10516655at2759"/>
<dbReference type="GeneID" id="100573095"/>
<dbReference type="EnsemblMetazoa" id="XM_016801838.2">
    <property type="protein sequence ID" value="XP_016657327.1"/>
    <property type="gene ID" value="LOC100573095"/>
</dbReference>